<dbReference type="PANTHER" id="PTHR46211:SF1">
    <property type="entry name" value="GLYCEROPHOSPHODIESTER PHOSPHODIESTERASE, CYTOPLASMIC"/>
    <property type="match status" value="1"/>
</dbReference>
<dbReference type="SUPFAM" id="SSF51695">
    <property type="entry name" value="PLC-like phosphodiesterases"/>
    <property type="match status" value="1"/>
</dbReference>
<dbReference type="PROSITE" id="PS51704">
    <property type="entry name" value="GP_PDE"/>
    <property type="match status" value="1"/>
</dbReference>
<dbReference type="InterPro" id="IPR017946">
    <property type="entry name" value="PLC-like_Pdiesterase_TIM-brl"/>
</dbReference>
<keyword evidence="1" id="KW-0479">Metal-binding</keyword>
<dbReference type="PROSITE" id="PS00629">
    <property type="entry name" value="IMP_1"/>
    <property type="match status" value="1"/>
</dbReference>
<dbReference type="Pfam" id="PF03009">
    <property type="entry name" value="GDPD"/>
    <property type="match status" value="1"/>
</dbReference>
<gene>
    <name evidence="4" type="ORF">UFOPK2928_00877</name>
    <name evidence="5" type="ORF">UFOPK3786_00562</name>
</gene>
<evidence type="ECO:0000313" key="5">
    <source>
        <dbReference type="EMBL" id="CAB4950418.1"/>
    </source>
</evidence>
<reference evidence="4" key="1">
    <citation type="submission" date="2020-05" db="EMBL/GenBank/DDBJ databases">
        <authorList>
            <person name="Chiriac C."/>
            <person name="Salcher M."/>
            <person name="Ghai R."/>
            <person name="Kavagutti S V."/>
        </authorList>
    </citation>
    <scope>NUCLEOTIDE SEQUENCE</scope>
</reference>
<dbReference type="Gene3D" id="3.20.20.190">
    <property type="entry name" value="Phosphatidylinositol (PI) phosphodiesterase"/>
    <property type="match status" value="1"/>
</dbReference>
<sequence>MTNTQGKTFACAHRGDSSRFRENTIVAIQSAIDAGAEVVEIDVRITRDGKVIVLHDSNLERLWGISKESTEMDWSEISQLGNGQDRIPLLIDVLKLFVGTKSILMIDMEQKDPAKQAYEVVASGPLAQEQIFWCGNFEGMKTIRALAPKARIWMPWDKLALPTKAETDILNPEFINLHYSFVTQKSVTAMHDMGFKVAVWTVDDEATMRWAAAIGVDSITSNQLSRLKSVIAENPKMDTAGPKKMKLEDIDLDRAMTIARDLGKWAILVASNMDPGKIELKKNAADIVTEIDVMIEAHVREVIAANLPGHNFVGEEMGGAYEADTPSWYLDPIDGTTNFANRLPWTSFCFGLAHNRDVLVGVVIDPWRDELFEAQRGKGAKRNGKPLIIEDQSGVANPLASRVVSTELAAYQPWPGMLGLLDGLAEQYCTMRIMGSGTLTIIGPALARGVGAVIGHFSPIDHLASLLIVAEAGGAVWDEDGKQNLFPEKGGVMTATQAAAKPLYEIWMKALKSGR</sequence>
<dbReference type="InterPro" id="IPR030395">
    <property type="entry name" value="GP_PDE_dom"/>
</dbReference>
<dbReference type="GO" id="GO:0006629">
    <property type="term" value="P:lipid metabolic process"/>
    <property type="evidence" value="ECO:0007669"/>
    <property type="project" value="InterPro"/>
</dbReference>
<keyword evidence="2" id="KW-0460">Magnesium</keyword>
<dbReference type="AlphaFoldDB" id="A0A6J6WJL4"/>
<dbReference type="EMBL" id="CAFBNK010000090">
    <property type="protein sequence ID" value="CAB4950418.1"/>
    <property type="molecule type" value="Genomic_DNA"/>
</dbReference>
<proteinExistence type="predicted"/>
<evidence type="ECO:0000259" key="3">
    <source>
        <dbReference type="PROSITE" id="PS51704"/>
    </source>
</evidence>
<dbReference type="GO" id="GO:0046872">
    <property type="term" value="F:metal ion binding"/>
    <property type="evidence" value="ECO:0007669"/>
    <property type="project" value="UniProtKB-KW"/>
</dbReference>
<accession>A0A6J6WJL4</accession>
<dbReference type="SUPFAM" id="SSF56655">
    <property type="entry name" value="Carbohydrate phosphatase"/>
    <property type="match status" value="1"/>
</dbReference>
<evidence type="ECO:0000313" key="4">
    <source>
        <dbReference type="EMBL" id="CAB4782397.1"/>
    </source>
</evidence>
<evidence type="ECO:0000256" key="2">
    <source>
        <dbReference type="ARBA" id="ARBA00022842"/>
    </source>
</evidence>
<feature type="domain" description="GP-PDE" evidence="3">
    <location>
        <begin position="8"/>
        <end position="231"/>
    </location>
</feature>
<evidence type="ECO:0000256" key="1">
    <source>
        <dbReference type="ARBA" id="ARBA00022723"/>
    </source>
</evidence>
<dbReference type="Pfam" id="PF00459">
    <property type="entry name" value="Inositol_P"/>
    <property type="match status" value="1"/>
</dbReference>
<dbReference type="PRINTS" id="PR00377">
    <property type="entry name" value="IMPHPHTASES"/>
</dbReference>
<dbReference type="CDD" id="cd08556">
    <property type="entry name" value="GDPD"/>
    <property type="match status" value="1"/>
</dbReference>
<dbReference type="InterPro" id="IPR000760">
    <property type="entry name" value="Inositol_monophosphatase-like"/>
</dbReference>
<name>A0A6J6WJL4_9ZZZZ</name>
<dbReference type="PANTHER" id="PTHR46211">
    <property type="entry name" value="GLYCEROPHOSPHORYL DIESTER PHOSPHODIESTERASE"/>
    <property type="match status" value="1"/>
</dbReference>
<dbReference type="InterPro" id="IPR020583">
    <property type="entry name" value="Inositol_monoP_metal-BS"/>
</dbReference>
<dbReference type="CDD" id="cd01637">
    <property type="entry name" value="IMPase_like"/>
    <property type="match status" value="1"/>
</dbReference>
<protein>
    <submittedName>
        <fullName evidence="4">Unannotated protein</fullName>
    </submittedName>
</protein>
<dbReference type="GO" id="GO:0008081">
    <property type="term" value="F:phosphoric diester hydrolase activity"/>
    <property type="evidence" value="ECO:0007669"/>
    <property type="project" value="InterPro"/>
</dbReference>
<organism evidence="4">
    <name type="scientific">freshwater metagenome</name>
    <dbReference type="NCBI Taxonomy" id="449393"/>
    <lineage>
        <taxon>unclassified sequences</taxon>
        <taxon>metagenomes</taxon>
        <taxon>ecological metagenomes</taxon>
    </lineage>
</organism>
<dbReference type="EMBL" id="CAEZZY010000094">
    <property type="protein sequence ID" value="CAB4782397.1"/>
    <property type="molecule type" value="Genomic_DNA"/>
</dbReference>
<dbReference type="Gene3D" id="3.30.540.10">
    <property type="entry name" value="Fructose-1,6-Bisphosphatase, subunit A, domain 1"/>
    <property type="match status" value="1"/>
</dbReference>
<dbReference type="Gene3D" id="3.40.190.80">
    <property type="match status" value="1"/>
</dbReference>